<dbReference type="EMBL" id="PYOC01000002">
    <property type="protein sequence ID" value="PSV48322.1"/>
    <property type="molecule type" value="Genomic_DNA"/>
</dbReference>
<evidence type="ECO:0000313" key="2">
    <source>
        <dbReference type="Proteomes" id="UP000241803"/>
    </source>
</evidence>
<accession>A0A2T3LAI3</accession>
<dbReference type="InterPro" id="IPR008767">
    <property type="entry name" value="Phage_SPP1_head-tail_adaptor"/>
</dbReference>
<dbReference type="Proteomes" id="UP000241803">
    <property type="component" value="Unassembled WGS sequence"/>
</dbReference>
<protein>
    <submittedName>
        <fullName evidence="1">Head-tail adaptor protein</fullName>
    </submittedName>
</protein>
<dbReference type="AlphaFoldDB" id="A0A2T3LAI3"/>
<comment type="caution">
    <text evidence="1">The sequence shown here is derived from an EMBL/GenBank/DDBJ whole genome shotgun (WGS) entry which is preliminary data.</text>
</comment>
<dbReference type="NCBIfam" id="TIGR01563">
    <property type="entry name" value="gp16_SPP1"/>
    <property type="match status" value="1"/>
</dbReference>
<organism evidence="1 2">
    <name type="scientific">Photobacterium indicum</name>
    <dbReference type="NCBI Taxonomy" id="81447"/>
    <lineage>
        <taxon>Bacteria</taxon>
        <taxon>Pseudomonadati</taxon>
        <taxon>Pseudomonadota</taxon>
        <taxon>Gammaproteobacteria</taxon>
        <taxon>Vibrionales</taxon>
        <taxon>Vibrionaceae</taxon>
        <taxon>Photobacterium</taxon>
    </lineage>
</organism>
<keyword evidence="2" id="KW-1185">Reference proteome</keyword>
<dbReference type="RefSeq" id="WP_107252929.1">
    <property type="nucleotide sequence ID" value="NZ_PYOC01000002.1"/>
</dbReference>
<reference evidence="1 2" key="1">
    <citation type="submission" date="2018-03" db="EMBL/GenBank/DDBJ databases">
        <title>Whole genome sequencing of Histamine producing bacteria.</title>
        <authorList>
            <person name="Butler K."/>
        </authorList>
    </citation>
    <scope>NUCLEOTIDE SEQUENCE [LARGE SCALE GENOMIC DNA]</scope>
    <source>
        <strain evidence="1 2">ATCC 19614</strain>
    </source>
</reference>
<proteinExistence type="predicted"/>
<sequence length="106" mass="12259">MDVGRMNHRITIEGADRSHVDAAGQPITEYAEVCSVWANVRFERGTEAMRNGIDTAVRRGSVRIRYREDIDEDMRLIHRGMTYAITNVLPDEETMEFMDLLIEKRS</sequence>
<dbReference type="Pfam" id="PF05521">
    <property type="entry name" value="Phage_HCP"/>
    <property type="match status" value="1"/>
</dbReference>
<dbReference type="InterPro" id="IPR038666">
    <property type="entry name" value="SSP1_head-tail_sf"/>
</dbReference>
<name>A0A2T3LAI3_9GAMM</name>
<evidence type="ECO:0000313" key="1">
    <source>
        <dbReference type="EMBL" id="PSV48322.1"/>
    </source>
</evidence>
<gene>
    <name evidence="1" type="ORF">C9J47_07295</name>
</gene>
<dbReference type="Gene3D" id="2.40.10.270">
    <property type="entry name" value="Bacteriophage SPP1 head-tail adaptor protein"/>
    <property type="match status" value="1"/>
</dbReference>